<dbReference type="EC" id="2.7.7.70" evidence="12"/>
<dbReference type="AlphaFoldDB" id="A8PQE0"/>
<dbReference type="InterPro" id="IPR029056">
    <property type="entry name" value="Ribokinase-like"/>
</dbReference>
<dbReference type="InterPro" id="IPR002173">
    <property type="entry name" value="Carboh/pur_kinase_PfkB_CS"/>
</dbReference>
<dbReference type="InterPro" id="IPR023030">
    <property type="entry name" value="Bifunc_HldE"/>
</dbReference>
<evidence type="ECO:0000259" key="14">
    <source>
        <dbReference type="Pfam" id="PF01467"/>
    </source>
</evidence>
<dbReference type="Proteomes" id="UP000054075">
    <property type="component" value="Unassembled WGS sequence"/>
</dbReference>
<dbReference type="eggNOG" id="COG2870">
    <property type="taxonomic scope" value="Bacteria"/>
</dbReference>
<dbReference type="EMBL" id="AAQJ02000001">
    <property type="protein sequence ID" value="EDP45995.1"/>
    <property type="molecule type" value="Genomic_DNA"/>
</dbReference>
<dbReference type="GO" id="GO:0016773">
    <property type="term" value="F:phosphotransferase activity, alcohol group as acceptor"/>
    <property type="evidence" value="ECO:0007669"/>
    <property type="project" value="InterPro"/>
</dbReference>
<dbReference type="FunFam" id="3.40.1190.20:FF:000002">
    <property type="entry name" value="Bifunctional protein HldE"/>
    <property type="match status" value="1"/>
</dbReference>
<comment type="catalytic activity">
    <reaction evidence="11 12">
        <text>D-glycero-beta-D-manno-heptose 1-phosphate + ATP + H(+) = ADP-D-glycero-beta-D-manno-heptose + diphosphate</text>
        <dbReference type="Rhea" id="RHEA:27465"/>
        <dbReference type="ChEBI" id="CHEBI:15378"/>
        <dbReference type="ChEBI" id="CHEBI:30616"/>
        <dbReference type="ChEBI" id="CHEBI:33019"/>
        <dbReference type="ChEBI" id="CHEBI:59967"/>
        <dbReference type="ChEBI" id="CHEBI:61593"/>
        <dbReference type="EC" id="2.7.7.70"/>
    </reaction>
</comment>
<evidence type="ECO:0000256" key="8">
    <source>
        <dbReference type="ARBA" id="ARBA00022840"/>
    </source>
</evidence>
<dbReference type="PROSITE" id="PS00583">
    <property type="entry name" value="PFKB_KINASES_1"/>
    <property type="match status" value="1"/>
</dbReference>
<comment type="pathway">
    <text evidence="12">Nucleotide-sugar biosynthesis; ADP-L-glycero-beta-D-manno-heptose biosynthesis; ADP-L-glycero-beta-D-manno-heptose from D-glycero-beta-D-manno-heptose 7-phosphate: step 1/4.</text>
</comment>
<evidence type="ECO:0000259" key="13">
    <source>
        <dbReference type="Pfam" id="PF00294"/>
    </source>
</evidence>
<dbReference type="UniPathway" id="UPA00958"/>
<dbReference type="SUPFAM" id="SSF53613">
    <property type="entry name" value="Ribokinase-like"/>
    <property type="match status" value="1"/>
</dbReference>
<keyword evidence="8 12" id="KW-0067">ATP-binding</keyword>
<evidence type="ECO:0000256" key="3">
    <source>
        <dbReference type="ARBA" id="ARBA00004713"/>
    </source>
</evidence>
<dbReference type="Gene3D" id="3.40.1190.20">
    <property type="match status" value="1"/>
</dbReference>
<keyword evidence="16" id="KW-1185">Reference proteome</keyword>
<keyword evidence="4 12" id="KW-0808">Transferase</keyword>
<dbReference type="OrthoDB" id="9802794at2"/>
<evidence type="ECO:0000256" key="6">
    <source>
        <dbReference type="ARBA" id="ARBA00022741"/>
    </source>
</evidence>
<name>A8PQE0_9COXI</name>
<reference evidence="15" key="1">
    <citation type="submission" date="2006-04" db="EMBL/GenBank/DDBJ databases">
        <authorList>
            <person name="Seshadri R."/>
            <person name="Federici B.A."/>
        </authorList>
    </citation>
    <scope>NUCLEOTIDE SEQUENCE [LARGE SCALE GENOMIC DNA]</scope>
</reference>
<dbReference type="EC" id="2.7.1.167" evidence="12"/>
<dbReference type="InterPro" id="IPR011913">
    <property type="entry name" value="RfaE_dom_I"/>
</dbReference>
<keyword evidence="6 12" id="KW-0547">Nucleotide-binding</keyword>
<comment type="pathway">
    <text evidence="3">Bacterial outer membrane biogenesis; LPS core biosynthesis.</text>
</comment>
<evidence type="ECO:0000256" key="9">
    <source>
        <dbReference type="ARBA" id="ARBA00023268"/>
    </source>
</evidence>
<feature type="domain" description="Carbohydrate kinase PfkB" evidence="13">
    <location>
        <begin position="12"/>
        <end position="302"/>
    </location>
</feature>
<dbReference type="NCBIfam" id="TIGR00125">
    <property type="entry name" value="cyt_tran_rel"/>
    <property type="match status" value="1"/>
</dbReference>
<evidence type="ECO:0000256" key="1">
    <source>
        <dbReference type="ARBA" id="ARBA00002319"/>
    </source>
</evidence>
<dbReference type="GO" id="GO:0009244">
    <property type="term" value="P:lipopolysaccharide core region biosynthetic process"/>
    <property type="evidence" value="ECO:0007669"/>
    <property type="project" value="UniProtKB-UniPathway"/>
</dbReference>
<dbReference type="Gene3D" id="3.40.50.620">
    <property type="entry name" value="HUPs"/>
    <property type="match status" value="1"/>
</dbReference>
<evidence type="ECO:0000256" key="11">
    <source>
        <dbReference type="ARBA" id="ARBA00047428"/>
    </source>
</evidence>
<dbReference type="GO" id="GO:0005524">
    <property type="term" value="F:ATP binding"/>
    <property type="evidence" value="ECO:0007669"/>
    <property type="project" value="UniProtKB-UniRule"/>
</dbReference>
<comment type="similarity">
    <text evidence="12">In the C-terminal section; belongs to the cytidylyltransferase family.</text>
</comment>
<evidence type="ECO:0000313" key="16">
    <source>
        <dbReference type="Proteomes" id="UP000054075"/>
    </source>
</evidence>
<evidence type="ECO:0000256" key="4">
    <source>
        <dbReference type="ARBA" id="ARBA00022679"/>
    </source>
</evidence>
<evidence type="ECO:0000256" key="12">
    <source>
        <dbReference type="HAMAP-Rule" id="MF_01603"/>
    </source>
</evidence>
<organism evidence="15 16">
    <name type="scientific">Rickettsiella grylli</name>
    <dbReference type="NCBI Taxonomy" id="59196"/>
    <lineage>
        <taxon>Bacteria</taxon>
        <taxon>Pseudomonadati</taxon>
        <taxon>Pseudomonadota</taxon>
        <taxon>Gammaproteobacteria</taxon>
        <taxon>Legionellales</taxon>
        <taxon>Coxiellaceae</taxon>
        <taxon>Rickettsiella</taxon>
    </lineage>
</organism>
<evidence type="ECO:0000256" key="7">
    <source>
        <dbReference type="ARBA" id="ARBA00022777"/>
    </source>
</evidence>
<comment type="catalytic activity">
    <reaction evidence="12">
        <text>D-glycero-beta-D-manno-heptose 7-phosphate + ATP = D-glycero-beta-D-manno-heptose 1,7-bisphosphate + ADP + H(+)</text>
        <dbReference type="Rhea" id="RHEA:27473"/>
        <dbReference type="ChEBI" id="CHEBI:15378"/>
        <dbReference type="ChEBI" id="CHEBI:30616"/>
        <dbReference type="ChEBI" id="CHEBI:60204"/>
        <dbReference type="ChEBI" id="CHEBI:60208"/>
        <dbReference type="ChEBI" id="CHEBI:456216"/>
        <dbReference type="EC" id="2.7.1.167"/>
    </reaction>
</comment>
<feature type="region of interest" description="Cytidylyltransferase" evidence="12">
    <location>
        <begin position="345"/>
        <end position="480"/>
    </location>
</feature>
<dbReference type="PANTHER" id="PTHR46969">
    <property type="entry name" value="BIFUNCTIONAL PROTEIN HLDE"/>
    <property type="match status" value="1"/>
</dbReference>
<keyword evidence="7 12" id="KW-0418">Kinase</keyword>
<dbReference type="NCBIfam" id="NF008454">
    <property type="entry name" value="PRK11316.1"/>
    <property type="match status" value="1"/>
</dbReference>
<dbReference type="RefSeq" id="WP_006034982.1">
    <property type="nucleotide sequence ID" value="NZ_AAQJ02000001.1"/>
</dbReference>
<dbReference type="eggNOG" id="COG0615">
    <property type="taxonomic scope" value="Bacteria"/>
</dbReference>
<dbReference type="HAMAP" id="MF_01603">
    <property type="entry name" value="HldE"/>
    <property type="match status" value="1"/>
</dbReference>
<evidence type="ECO:0000256" key="2">
    <source>
        <dbReference type="ARBA" id="ARBA00003753"/>
    </source>
</evidence>
<comment type="subunit">
    <text evidence="12">Homodimer.</text>
</comment>
<feature type="binding site" evidence="12">
    <location>
        <begin position="195"/>
        <end position="198"/>
    </location>
    <ligand>
        <name>ATP</name>
        <dbReference type="ChEBI" id="CHEBI:30616"/>
    </ligand>
</feature>
<dbReference type="Pfam" id="PF00294">
    <property type="entry name" value="PfkB"/>
    <property type="match status" value="1"/>
</dbReference>
<dbReference type="Pfam" id="PF01467">
    <property type="entry name" value="CTP_transf_like"/>
    <property type="match status" value="1"/>
</dbReference>
<sequence length="480" mass="52735">MKLQIPSFELIRVLVIGDVMLDRYWSGDTSRISPEAPVPIVHVKNCDERPGGAGNVALNIAALGAKVDLLSFCGDDEEGILLEKKLSQAGVNCYLCKLPKSRTVTKLRILSLHQQLIRLDFEEALYPVDDDYLKQLFEQRITHCDVVIISDYAKGCLTEIQHFIQCAQKANKPVFVDPKRKDFMAYYGATVLTPNLREFESVAGKCENEHALLTKGKQLLKKYNFKGLLVTRGEAGMILIQENQPELSLQAFAKQVYDVTGAGDTAIACLALTFAVQRDLVCSAQLANIAASIVVGKLGAATVSRAELRRAMQTQQSAFRRGIVTEEALKINVADAKANNEKIVMTGGCFDILHAGHVAYLEQAKGLGDRLIVAVNDDNSITSLKGSGRPINKLAHRMAVLAGLSAVDWVVALSDITPERLIQRILPDIWVKGNDYQVNDLPEAKTVHAYGGQIKLIDFVKGCSTSAMISRIQEQERESL</sequence>
<proteinExistence type="inferred from homology"/>
<dbReference type="CDD" id="cd01172">
    <property type="entry name" value="RfaE_like"/>
    <property type="match status" value="1"/>
</dbReference>
<dbReference type="GO" id="GO:0033786">
    <property type="term" value="F:heptose-1-phosphate adenylyltransferase activity"/>
    <property type="evidence" value="ECO:0007669"/>
    <property type="project" value="UniProtKB-UniRule"/>
</dbReference>
<dbReference type="InterPro" id="IPR014729">
    <property type="entry name" value="Rossmann-like_a/b/a_fold"/>
</dbReference>
<comment type="caution">
    <text evidence="15">The sequence shown here is derived from an EMBL/GenBank/DDBJ whole genome shotgun (WGS) entry which is preliminary data.</text>
</comment>
<feature type="active site" evidence="12">
    <location>
        <position position="264"/>
    </location>
</feature>
<dbReference type="GO" id="GO:0005829">
    <property type="term" value="C:cytosol"/>
    <property type="evidence" value="ECO:0007669"/>
    <property type="project" value="TreeGrafter"/>
</dbReference>
<dbReference type="GO" id="GO:0097171">
    <property type="term" value="P:ADP-L-glycero-beta-D-manno-heptose biosynthetic process"/>
    <property type="evidence" value="ECO:0007669"/>
    <property type="project" value="UniProtKB-UniPathway"/>
</dbReference>
<evidence type="ECO:0000313" key="15">
    <source>
        <dbReference type="EMBL" id="EDP45995.1"/>
    </source>
</evidence>
<keyword evidence="10 12" id="KW-0119">Carbohydrate metabolism</keyword>
<comment type="similarity">
    <text evidence="12">In the N-terminal section; belongs to the carbohydrate kinase PfkB family.</text>
</comment>
<keyword evidence="9 12" id="KW-0511">Multifunctional enzyme</keyword>
<dbReference type="STRING" id="59196.RICGR_1493"/>
<comment type="function">
    <text evidence="1 12">Catalyzes the phosphorylation of D-glycero-D-manno-heptose 7-phosphate at the C-1 position to selectively form D-glycero-beta-D-manno-heptose-1,7-bisphosphate.</text>
</comment>
<dbReference type="InterPro" id="IPR004821">
    <property type="entry name" value="Cyt_trans-like"/>
</dbReference>
<dbReference type="GO" id="GO:0033785">
    <property type="term" value="F:heptose 7-phosphate kinase activity"/>
    <property type="evidence" value="ECO:0007669"/>
    <property type="project" value="UniProtKB-UniRule"/>
</dbReference>
<dbReference type="UniPathway" id="UPA00356">
    <property type="reaction ID" value="UER00437"/>
</dbReference>
<dbReference type="InterPro" id="IPR011914">
    <property type="entry name" value="RfaE_dom_II"/>
</dbReference>
<dbReference type="NCBIfam" id="TIGR02199">
    <property type="entry name" value="rfaE_dom_II"/>
    <property type="match status" value="1"/>
</dbReference>
<gene>
    <name evidence="12" type="primary">hldE</name>
    <name evidence="15" type="ORF">RICGR_1493</name>
</gene>
<protein>
    <recommendedName>
        <fullName evidence="12">Bifunctional protein HldE</fullName>
    </recommendedName>
    <domain>
        <recommendedName>
            <fullName evidence="12">D-beta-D-heptose 7-phosphate kinase</fullName>
            <ecNumber evidence="12">2.7.1.167</ecNumber>
        </recommendedName>
        <alternativeName>
            <fullName evidence="12">D-beta-D-heptose 7-phosphotransferase</fullName>
        </alternativeName>
        <alternativeName>
            <fullName evidence="12">D-glycero-beta-D-manno-heptose-7-phosphate kinase</fullName>
        </alternativeName>
    </domain>
    <domain>
        <recommendedName>
            <fullName evidence="12">D-beta-D-heptose 1-phosphate adenylyltransferase</fullName>
            <ecNumber evidence="12">2.7.7.70</ecNumber>
        </recommendedName>
        <alternativeName>
            <fullName evidence="12">D-glycero-beta-D-manno-heptose 1-phosphate adenylyltransferase</fullName>
        </alternativeName>
    </domain>
</protein>
<accession>A8PQE0</accession>
<dbReference type="SUPFAM" id="SSF52374">
    <property type="entry name" value="Nucleotidylyl transferase"/>
    <property type="match status" value="1"/>
</dbReference>
<feature type="domain" description="Cytidyltransferase-like" evidence="14">
    <location>
        <begin position="345"/>
        <end position="439"/>
    </location>
</feature>
<dbReference type="NCBIfam" id="TIGR02198">
    <property type="entry name" value="rfaE_dom_I"/>
    <property type="match status" value="1"/>
</dbReference>
<evidence type="ECO:0000256" key="5">
    <source>
        <dbReference type="ARBA" id="ARBA00022695"/>
    </source>
</evidence>
<comment type="function">
    <text evidence="2 12">Catalyzes the ADP transfer from ATP to D-glycero-beta-D-manno-heptose 1-phosphate, yielding ADP-D-glycero-beta-D-manno-heptose.</text>
</comment>
<keyword evidence="5 12" id="KW-0548">Nucleotidyltransferase</keyword>
<feature type="region of interest" description="Ribokinase" evidence="12">
    <location>
        <begin position="1"/>
        <end position="317"/>
    </location>
</feature>
<dbReference type="InterPro" id="IPR011611">
    <property type="entry name" value="PfkB_dom"/>
</dbReference>
<comment type="pathway">
    <text evidence="12">Nucleotide-sugar biosynthesis; ADP-L-glycero-beta-D-manno-heptose biosynthesis; ADP-L-glycero-beta-D-manno-heptose from D-glycero-beta-D-manno-heptose 7-phosphate: step 3/4.</text>
</comment>
<evidence type="ECO:0000256" key="10">
    <source>
        <dbReference type="ARBA" id="ARBA00023277"/>
    </source>
</evidence>
<reference evidence="15" key="2">
    <citation type="submission" date="2007-10" db="EMBL/GenBank/DDBJ databases">
        <authorList>
            <person name="Myers G.S."/>
        </authorList>
    </citation>
    <scope>NUCLEOTIDE SEQUENCE [LARGE SCALE GENOMIC DNA]</scope>
</reference>
<dbReference type="PANTHER" id="PTHR46969:SF1">
    <property type="entry name" value="BIFUNCTIONAL PROTEIN HLDE"/>
    <property type="match status" value="1"/>
</dbReference>